<dbReference type="RefSeq" id="XP_013753267.1">
    <property type="nucleotide sequence ID" value="XM_013897813.1"/>
</dbReference>
<protein>
    <submittedName>
        <fullName evidence="3">Uncharacterized protein</fullName>
    </submittedName>
</protein>
<dbReference type="Proteomes" id="UP000054408">
    <property type="component" value="Unassembled WGS sequence"/>
</dbReference>
<keyword evidence="2" id="KW-0812">Transmembrane</keyword>
<sequence length="399" mass="42361">MAADGGGGEHAGAGKVAPEKSNDATASAPGHGHGHGDDDEQGHTTREHRQQFSTGLCDCCDDRAGCCYACCCAPCLMMEMRALREGRDFSVAEKRWGIGVALASGASQLVLTCMDRADARAVYDLGSWTWSDALLACCCGPCSTCQTAREHYARFPDHPRPGYDGCCACGACAIQYNLPVPPVDASGCAESSHGASGRRGKSSRRERSAPRASFNYPMDIPDEGNGTAGAKATARSTALVLFTIYIVVAGILLVQIVVGSGSNQGDLTSFAGMAMLALLLRHALADNETRKVEVYYWIHVLTTIGWIVRLLTTVVVFFSQGEKGAHLVQLLAFAIVVAAASLQWFALSRYRQGTMAAGFWFVPPIQIGDEEAPSPGATRSAATASSSHDSYDDYGLYSY</sequence>
<name>A0A0L0DUG1_THETB</name>
<feature type="compositionally biased region" description="Gly residues" evidence="1">
    <location>
        <begin position="1"/>
        <end position="11"/>
    </location>
</feature>
<dbReference type="GeneID" id="25568846"/>
<dbReference type="Pfam" id="PF04749">
    <property type="entry name" value="PLAC8"/>
    <property type="match status" value="1"/>
</dbReference>
<feature type="region of interest" description="Disordered" evidence="1">
    <location>
        <begin position="1"/>
        <end position="47"/>
    </location>
</feature>
<feature type="region of interest" description="Disordered" evidence="1">
    <location>
        <begin position="191"/>
        <end position="217"/>
    </location>
</feature>
<reference evidence="3 4" key="1">
    <citation type="submission" date="2010-05" db="EMBL/GenBank/DDBJ databases">
        <title>The Genome Sequence of Thecamonas trahens ATCC 50062.</title>
        <authorList>
            <consortium name="The Broad Institute Genome Sequencing Platform"/>
            <person name="Russ C."/>
            <person name="Cuomo C."/>
            <person name="Shea T."/>
            <person name="Young S.K."/>
            <person name="Zeng Q."/>
            <person name="Koehrsen M."/>
            <person name="Haas B."/>
            <person name="Borodovsky M."/>
            <person name="Guigo R."/>
            <person name="Alvarado L."/>
            <person name="Berlin A."/>
            <person name="Bochicchio J."/>
            <person name="Borenstein D."/>
            <person name="Chapman S."/>
            <person name="Chen Z."/>
            <person name="Freedman E."/>
            <person name="Gellesch M."/>
            <person name="Goldberg J."/>
            <person name="Griggs A."/>
            <person name="Gujja S."/>
            <person name="Heilman E."/>
            <person name="Heiman D."/>
            <person name="Hepburn T."/>
            <person name="Howarth C."/>
            <person name="Jen D."/>
            <person name="Larson L."/>
            <person name="Mehta T."/>
            <person name="Park D."/>
            <person name="Pearson M."/>
            <person name="Roberts A."/>
            <person name="Saif S."/>
            <person name="Shenoy N."/>
            <person name="Sisk P."/>
            <person name="Stolte C."/>
            <person name="Sykes S."/>
            <person name="Thomson T."/>
            <person name="Walk T."/>
            <person name="White J."/>
            <person name="Yandava C."/>
            <person name="Burger G."/>
            <person name="Gray M.W."/>
            <person name="Holland P.W.H."/>
            <person name="King N."/>
            <person name="Lang F.B.F."/>
            <person name="Roger A.J."/>
            <person name="Ruiz-Trillo I."/>
            <person name="Lander E."/>
            <person name="Nusbaum C."/>
        </authorList>
    </citation>
    <scope>NUCLEOTIDE SEQUENCE [LARGE SCALE GENOMIC DNA]</scope>
    <source>
        <strain evidence="3 4">ATCC 50062</strain>
    </source>
</reference>
<feature type="region of interest" description="Disordered" evidence="1">
    <location>
        <begin position="373"/>
        <end position="399"/>
    </location>
</feature>
<feature type="transmembrane region" description="Helical" evidence="2">
    <location>
        <begin position="324"/>
        <end position="347"/>
    </location>
</feature>
<feature type="transmembrane region" description="Helical" evidence="2">
    <location>
        <begin position="296"/>
        <end position="318"/>
    </location>
</feature>
<dbReference type="OrthoDB" id="1045822at2759"/>
<evidence type="ECO:0000313" key="4">
    <source>
        <dbReference type="Proteomes" id="UP000054408"/>
    </source>
</evidence>
<evidence type="ECO:0000313" key="3">
    <source>
        <dbReference type="EMBL" id="KNC55083.1"/>
    </source>
</evidence>
<feature type="transmembrane region" description="Helical" evidence="2">
    <location>
        <begin position="267"/>
        <end position="284"/>
    </location>
</feature>
<gene>
    <name evidence="3" type="ORF">AMSG_10680</name>
</gene>
<proteinExistence type="predicted"/>
<keyword evidence="2" id="KW-0472">Membrane</keyword>
<evidence type="ECO:0000256" key="2">
    <source>
        <dbReference type="SAM" id="Phobius"/>
    </source>
</evidence>
<dbReference type="NCBIfam" id="TIGR01571">
    <property type="entry name" value="A_thal_Cys_rich"/>
    <property type="match status" value="1"/>
</dbReference>
<feature type="transmembrane region" description="Helical" evidence="2">
    <location>
        <begin position="239"/>
        <end position="261"/>
    </location>
</feature>
<dbReference type="AlphaFoldDB" id="A0A0L0DUG1"/>
<feature type="compositionally biased region" description="Low complexity" evidence="1">
    <location>
        <begin position="373"/>
        <end position="387"/>
    </location>
</feature>
<evidence type="ECO:0000256" key="1">
    <source>
        <dbReference type="SAM" id="MobiDB-lite"/>
    </source>
</evidence>
<dbReference type="InterPro" id="IPR006461">
    <property type="entry name" value="PLAC_motif_containing"/>
</dbReference>
<accession>A0A0L0DUG1</accession>
<organism evidence="3 4">
    <name type="scientific">Thecamonas trahens ATCC 50062</name>
    <dbReference type="NCBI Taxonomy" id="461836"/>
    <lineage>
        <taxon>Eukaryota</taxon>
        <taxon>Apusozoa</taxon>
        <taxon>Apusomonadida</taxon>
        <taxon>Apusomonadidae</taxon>
        <taxon>Thecamonas</taxon>
    </lineage>
</organism>
<keyword evidence="2" id="KW-1133">Transmembrane helix</keyword>
<keyword evidence="4" id="KW-1185">Reference proteome</keyword>
<dbReference type="EMBL" id="GL349495">
    <property type="protein sequence ID" value="KNC55083.1"/>
    <property type="molecule type" value="Genomic_DNA"/>
</dbReference>